<organism evidence="2 3">
    <name type="scientific">Filobacillus milosensis</name>
    <dbReference type="NCBI Taxonomy" id="94137"/>
    <lineage>
        <taxon>Bacteria</taxon>
        <taxon>Bacillati</taxon>
        <taxon>Bacillota</taxon>
        <taxon>Bacilli</taxon>
        <taxon>Bacillales</taxon>
        <taxon>Bacillaceae</taxon>
        <taxon>Filobacillus</taxon>
    </lineage>
</organism>
<evidence type="ECO:0000313" key="3">
    <source>
        <dbReference type="Proteomes" id="UP000297975"/>
    </source>
</evidence>
<dbReference type="PROSITE" id="PS51186">
    <property type="entry name" value="GNAT"/>
    <property type="match status" value="1"/>
</dbReference>
<keyword evidence="3" id="KW-1185">Reference proteome</keyword>
<feature type="domain" description="N-acetyltransferase" evidence="1">
    <location>
        <begin position="3"/>
        <end position="159"/>
    </location>
</feature>
<dbReference type="GO" id="GO:0016747">
    <property type="term" value="F:acyltransferase activity, transferring groups other than amino-acyl groups"/>
    <property type="evidence" value="ECO:0007669"/>
    <property type="project" value="InterPro"/>
</dbReference>
<dbReference type="OrthoDB" id="9797178at2"/>
<comment type="caution">
    <text evidence="2">The sequence shown here is derived from an EMBL/GenBank/DDBJ whole genome shotgun (WGS) entry which is preliminary data.</text>
</comment>
<evidence type="ECO:0000313" key="2">
    <source>
        <dbReference type="EMBL" id="TFB22828.1"/>
    </source>
</evidence>
<dbReference type="InterPro" id="IPR000182">
    <property type="entry name" value="GNAT_dom"/>
</dbReference>
<dbReference type="CDD" id="cd04301">
    <property type="entry name" value="NAT_SF"/>
    <property type="match status" value="1"/>
</dbReference>
<evidence type="ECO:0000259" key="1">
    <source>
        <dbReference type="PROSITE" id="PS51186"/>
    </source>
</evidence>
<dbReference type="RefSeq" id="WP_134339561.1">
    <property type="nucleotide sequence ID" value="NZ_SOPW01000005.1"/>
</dbReference>
<sequence>MTITIRQEHPNDYIETENVVKKAFDQAEMSDGNEHQLVEKIRKCEAFVPELSLIAVDNEPNTIVGHVILSKIKIKDEEEECDSLALAPVSVMPDYQKQGIGKSLCRQVIVQAKELGFNSVVVLGDPGYYSKFNFEKASNYNIRAPFEVPDEAFMVLELKDDALKNVSGVVEYSQPFYE</sequence>
<accession>A0A4Y8IUQ5</accession>
<dbReference type="Gene3D" id="3.40.630.30">
    <property type="match status" value="1"/>
</dbReference>
<dbReference type="InterPro" id="IPR016181">
    <property type="entry name" value="Acyl_CoA_acyltransferase"/>
</dbReference>
<keyword evidence="2" id="KW-0808">Transferase</keyword>
<dbReference type="SUPFAM" id="SSF55729">
    <property type="entry name" value="Acyl-CoA N-acyltransferases (Nat)"/>
    <property type="match status" value="1"/>
</dbReference>
<dbReference type="Pfam" id="PF00583">
    <property type="entry name" value="Acetyltransf_1"/>
    <property type="match status" value="1"/>
</dbReference>
<dbReference type="AlphaFoldDB" id="A0A4Y8IUQ5"/>
<protein>
    <submittedName>
        <fullName evidence="2">N-acetyltransferase</fullName>
    </submittedName>
</protein>
<dbReference type="Proteomes" id="UP000297975">
    <property type="component" value="Unassembled WGS sequence"/>
</dbReference>
<gene>
    <name evidence="2" type="ORF">E3U55_06215</name>
</gene>
<proteinExistence type="predicted"/>
<name>A0A4Y8IUQ5_9BACI</name>
<reference evidence="2 3" key="1">
    <citation type="submission" date="2019-03" db="EMBL/GenBank/DDBJ databases">
        <authorList>
            <person name="He R.-H."/>
        </authorList>
    </citation>
    <scope>NUCLEOTIDE SEQUENCE [LARGE SCALE GENOMIC DNA]</scope>
    <source>
        <strain evidence="3">SH 714</strain>
    </source>
</reference>
<dbReference type="EMBL" id="SOPW01000005">
    <property type="protein sequence ID" value="TFB22828.1"/>
    <property type="molecule type" value="Genomic_DNA"/>
</dbReference>